<proteinExistence type="predicted"/>
<reference evidence="2 3" key="1">
    <citation type="submission" date="2018-11" db="EMBL/GenBank/DDBJ databases">
        <title>Clostridium sp. nov., a member of the family Erysipelotrichaceae isolated from pig faeces.</title>
        <authorList>
            <person name="Chang Y.-H."/>
        </authorList>
    </citation>
    <scope>NUCLEOTIDE SEQUENCE [LARGE SCALE GENOMIC DNA]</scope>
    <source>
        <strain evidence="2 3">YH-panp20</strain>
    </source>
</reference>
<dbReference type="OrthoDB" id="9806505at2"/>
<dbReference type="AlphaFoldDB" id="A0A3N0I2S0"/>
<gene>
    <name evidence="2" type="ORF">EDX97_01685</name>
</gene>
<dbReference type="Gene3D" id="3.40.50.360">
    <property type="match status" value="1"/>
</dbReference>
<feature type="domain" description="Flavodoxin-like" evidence="1">
    <location>
        <begin position="7"/>
        <end position="160"/>
    </location>
</feature>
<dbReference type="EMBL" id="RJQC01000001">
    <property type="protein sequence ID" value="RNM31293.1"/>
    <property type="molecule type" value="Genomic_DNA"/>
</dbReference>
<evidence type="ECO:0000313" key="2">
    <source>
        <dbReference type="EMBL" id="RNM31293.1"/>
    </source>
</evidence>
<evidence type="ECO:0000313" key="3">
    <source>
        <dbReference type="Proteomes" id="UP000276568"/>
    </source>
</evidence>
<accession>A0A3N0I2S0</accession>
<comment type="caution">
    <text evidence="2">The sequence shown here is derived from an EMBL/GenBank/DDBJ whole genome shotgun (WGS) entry which is preliminary data.</text>
</comment>
<dbReference type="Proteomes" id="UP000276568">
    <property type="component" value="Unassembled WGS sequence"/>
</dbReference>
<protein>
    <submittedName>
        <fullName evidence="2">Flavodoxin</fullName>
    </submittedName>
</protein>
<dbReference type="Pfam" id="PF12682">
    <property type="entry name" value="Flavodoxin_4"/>
    <property type="match status" value="1"/>
</dbReference>
<keyword evidence="3" id="KW-1185">Reference proteome</keyword>
<dbReference type="SUPFAM" id="SSF52218">
    <property type="entry name" value="Flavoproteins"/>
    <property type="match status" value="1"/>
</dbReference>
<name>A0A3N0I2S0_9FIRM</name>
<dbReference type="GO" id="GO:0009055">
    <property type="term" value="F:electron transfer activity"/>
    <property type="evidence" value="ECO:0007669"/>
    <property type="project" value="InterPro"/>
</dbReference>
<dbReference type="PROSITE" id="PS50902">
    <property type="entry name" value="FLAVODOXIN_LIKE"/>
    <property type="match status" value="1"/>
</dbReference>
<dbReference type="InterPro" id="IPR008254">
    <property type="entry name" value="Flavodoxin/NO_synth"/>
</dbReference>
<dbReference type="PROSITE" id="PS00201">
    <property type="entry name" value="FLAVODOXIN"/>
    <property type="match status" value="1"/>
</dbReference>
<dbReference type="GO" id="GO:0016651">
    <property type="term" value="F:oxidoreductase activity, acting on NAD(P)H"/>
    <property type="evidence" value="ECO:0007669"/>
    <property type="project" value="UniProtKB-ARBA"/>
</dbReference>
<dbReference type="GO" id="GO:0010181">
    <property type="term" value="F:FMN binding"/>
    <property type="evidence" value="ECO:0007669"/>
    <property type="project" value="InterPro"/>
</dbReference>
<organism evidence="2 3">
    <name type="scientific">Absicoccus porci</name>
    <dbReference type="NCBI Taxonomy" id="2486576"/>
    <lineage>
        <taxon>Bacteria</taxon>
        <taxon>Bacillati</taxon>
        <taxon>Bacillota</taxon>
        <taxon>Erysipelotrichia</taxon>
        <taxon>Erysipelotrichales</taxon>
        <taxon>Erysipelotrichaceae</taxon>
        <taxon>Absicoccus</taxon>
    </lineage>
</organism>
<evidence type="ECO:0000259" key="1">
    <source>
        <dbReference type="PROSITE" id="PS50902"/>
    </source>
</evidence>
<dbReference type="PANTHER" id="PTHR39201:SF1">
    <property type="entry name" value="FLAVODOXIN-LIKE DOMAIN-CONTAINING PROTEIN"/>
    <property type="match status" value="1"/>
</dbReference>
<dbReference type="InterPro" id="IPR001226">
    <property type="entry name" value="Flavodoxin_CS"/>
</dbReference>
<dbReference type="PANTHER" id="PTHR39201">
    <property type="entry name" value="EXPORTED PROTEIN-RELATED"/>
    <property type="match status" value="1"/>
</dbReference>
<dbReference type="InterPro" id="IPR029039">
    <property type="entry name" value="Flavoprotein-like_sf"/>
</dbReference>
<sequence length="163" mass="18346">MCMSKKYLIVYYSQSGNTKSAAELIQHVVDADLYEIEAQDPYPTNYKELLKRVREEMDENVDVAYKPVSIDVSSYDVIFVGTPNWGGKVALPLATFLKQQDLTGKTILPFLSHGGVGKQDIEDDLKELCPGAKVGSAYSAFQKVEEDDVEDVIAWMYQYMDRA</sequence>